<keyword evidence="1" id="KW-0949">S-adenosyl-L-methionine</keyword>
<dbReference type="Pfam" id="PF01887">
    <property type="entry name" value="SAM_HAT_N"/>
    <property type="match status" value="1"/>
</dbReference>
<reference evidence="5" key="1">
    <citation type="submission" date="2018-05" db="EMBL/GenBank/DDBJ databases">
        <authorList>
            <person name="Lanie J.A."/>
            <person name="Ng W.-L."/>
            <person name="Kazmierczak K.M."/>
            <person name="Andrzejewski T.M."/>
            <person name="Davidsen T.M."/>
            <person name="Wayne K.J."/>
            <person name="Tettelin H."/>
            <person name="Glass J.I."/>
            <person name="Rusch D."/>
            <person name="Podicherti R."/>
            <person name="Tsui H.-C.T."/>
            <person name="Winkler M.E."/>
        </authorList>
    </citation>
    <scope>NUCLEOTIDE SEQUENCE</scope>
    <source>
        <strain evidence="5">ZC4RG45</strain>
    </source>
</reference>
<protein>
    <recommendedName>
        <fullName evidence="6">SAM-dependent chlorinase/fluorinase</fullName>
    </recommendedName>
</protein>
<comment type="caution">
    <text evidence="5">The sequence shown here is derived from an EMBL/GenBank/DDBJ whole genome shotgun (WGS) entry which is preliminary data.</text>
</comment>
<accession>A0A2W4L4M8</accession>
<evidence type="ECO:0008006" key="6">
    <source>
        <dbReference type="Google" id="ProtNLM"/>
    </source>
</evidence>
<dbReference type="PANTHER" id="PTHR35092:SF1">
    <property type="entry name" value="CHLORINASE MJ1651"/>
    <property type="match status" value="1"/>
</dbReference>
<dbReference type="InterPro" id="IPR002747">
    <property type="entry name" value="SAM_OH_AdoTrfase"/>
</dbReference>
<proteinExistence type="inferred from homology"/>
<dbReference type="EMBL" id="QGUI01000844">
    <property type="protein sequence ID" value="PZM90576.1"/>
    <property type="molecule type" value="Genomic_DNA"/>
</dbReference>
<dbReference type="Gene3D" id="3.40.50.10790">
    <property type="entry name" value="S-adenosyl-l-methionine hydroxide adenosyltransferase, N-terminal"/>
    <property type="match status" value="1"/>
</dbReference>
<dbReference type="Pfam" id="PF20257">
    <property type="entry name" value="SAM_HAT_C"/>
    <property type="match status" value="1"/>
</dbReference>
<evidence type="ECO:0000256" key="1">
    <source>
        <dbReference type="ARBA" id="ARBA00022691"/>
    </source>
</evidence>
<evidence type="ECO:0000256" key="2">
    <source>
        <dbReference type="ARBA" id="ARBA00024035"/>
    </source>
</evidence>
<name>A0A2W4L4M8_9PSEU</name>
<feature type="domain" description="S-adenosyl-l-methionine hydroxide adenosyltransferase N-terminal" evidence="3">
    <location>
        <begin position="5"/>
        <end position="150"/>
    </location>
</feature>
<sequence>MYEWISFTTDYGLRDPFVGVCHGVIARIAPRCRIIDITHGVPPGNIRHGAFALAQAVGYLPPAVHLAVVDPGVGTERRGIVLIAASGVLVGPDNGLLLPAADALGGARHAIELVAEEFRLHPVSSTFHGRDLFAPAAAHLAAGVDPAEFGPSIPLDELHRLPTPAPSVRPGEVVAGVATIDRFGNVQLTAQASSLTEAGLAEGTRVRIQQRFDGVVGRTFADVSDGELVVLADSADHVAIAVNGGSAAQRLGLGATATDQVTISAD</sequence>
<dbReference type="InterPro" id="IPR046470">
    <property type="entry name" value="SAM_HAT_C"/>
</dbReference>
<dbReference type="InterPro" id="IPR023228">
    <property type="entry name" value="SAM_OH_AdoTrfase_N_sf"/>
</dbReference>
<dbReference type="STRING" id="1111738.GCA_000427905_03237"/>
<dbReference type="Gene3D" id="2.40.30.90">
    <property type="entry name" value="Bacterial fluorinating enzyme like"/>
    <property type="match status" value="1"/>
</dbReference>
<organism evidence="5">
    <name type="scientific">Thermocrispum agreste</name>
    <dbReference type="NCBI Taxonomy" id="37925"/>
    <lineage>
        <taxon>Bacteria</taxon>
        <taxon>Bacillati</taxon>
        <taxon>Actinomycetota</taxon>
        <taxon>Actinomycetes</taxon>
        <taxon>Pseudonocardiales</taxon>
        <taxon>Pseudonocardiaceae</taxon>
        <taxon>Thermocrispum</taxon>
    </lineage>
</organism>
<dbReference type="SUPFAM" id="SSF101852">
    <property type="entry name" value="Bacterial fluorinating enzyme, C-terminal domain"/>
    <property type="match status" value="1"/>
</dbReference>
<dbReference type="SUPFAM" id="SSF102522">
    <property type="entry name" value="Bacterial fluorinating enzyme, N-terminal domain"/>
    <property type="match status" value="1"/>
</dbReference>
<feature type="domain" description="S-adenosyl-l-methionine hydroxide adenosyltransferase C-terminal" evidence="4">
    <location>
        <begin position="177"/>
        <end position="255"/>
    </location>
</feature>
<dbReference type="PIRSF" id="PIRSF006779">
    <property type="entry name" value="UCP006779"/>
    <property type="match status" value="1"/>
</dbReference>
<dbReference type="InterPro" id="IPR023227">
    <property type="entry name" value="SAM_OH_AdoTrfase_C_sf"/>
</dbReference>
<evidence type="ECO:0000313" key="5">
    <source>
        <dbReference type="EMBL" id="PZM90576.1"/>
    </source>
</evidence>
<evidence type="ECO:0000259" key="4">
    <source>
        <dbReference type="Pfam" id="PF20257"/>
    </source>
</evidence>
<comment type="similarity">
    <text evidence="2">Belongs to the SAM hydrolase / SAM-dependent halogenase family.</text>
</comment>
<dbReference type="InterPro" id="IPR046469">
    <property type="entry name" value="SAM_HAT_N"/>
</dbReference>
<evidence type="ECO:0000259" key="3">
    <source>
        <dbReference type="Pfam" id="PF01887"/>
    </source>
</evidence>
<dbReference type="AlphaFoldDB" id="A0A2W4L4M8"/>
<gene>
    <name evidence="5" type="ORF">DIU77_17715</name>
</gene>
<dbReference type="PANTHER" id="PTHR35092">
    <property type="entry name" value="CHLORINASE MJ1651"/>
    <property type="match status" value="1"/>
</dbReference>